<dbReference type="Proteomes" id="UP000725002">
    <property type="component" value="Unassembled WGS sequence"/>
</dbReference>
<dbReference type="PANTHER" id="PTHR30563">
    <property type="entry name" value="DNA RECOMBINATION PROTEIN RMUC"/>
    <property type="match status" value="1"/>
</dbReference>
<dbReference type="InterPro" id="IPR003798">
    <property type="entry name" value="DNA_recombination_RmuC"/>
</dbReference>
<dbReference type="Pfam" id="PF02646">
    <property type="entry name" value="RmuC"/>
    <property type="match status" value="1"/>
</dbReference>
<evidence type="ECO:0000256" key="6">
    <source>
        <dbReference type="SAM" id="MobiDB-lite"/>
    </source>
</evidence>
<evidence type="ECO:0000313" key="8">
    <source>
        <dbReference type="EMBL" id="MBO8484568.1"/>
    </source>
</evidence>
<evidence type="ECO:0000313" key="9">
    <source>
        <dbReference type="Proteomes" id="UP000725002"/>
    </source>
</evidence>
<name>A0A940IK19_9BACT</name>
<keyword evidence="7" id="KW-0472">Membrane</keyword>
<feature type="compositionally biased region" description="Basic residues" evidence="6">
    <location>
        <begin position="422"/>
        <end position="432"/>
    </location>
</feature>
<evidence type="ECO:0000256" key="4">
    <source>
        <dbReference type="ARBA" id="ARBA00023172"/>
    </source>
</evidence>
<proteinExistence type="inferred from homology"/>
<reference evidence="8" key="2">
    <citation type="journal article" date="2021" name="PeerJ">
        <title>Extensive microbial diversity within the chicken gut microbiome revealed by metagenomics and culture.</title>
        <authorList>
            <person name="Gilroy R."/>
            <person name="Ravi A."/>
            <person name="Getino M."/>
            <person name="Pursley I."/>
            <person name="Horton D.L."/>
            <person name="Alikhan N.F."/>
            <person name="Baker D."/>
            <person name="Gharbi K."/>
            <person name="Hall N."/>
            <person name="Watson M."/>
            <person name="Adriaenssens E.M."/>
            <person name="Foster-Nyarko E."/>
            <person name="Jarju S."/>
            <person name="Secka A."/>
            <person name="Antonio M."/>
            <person name="Oren A."/>
            <person name="Chaudhuri R.R."/>
            <person name="La Ragione R."/>
            <person name="Hildebrand F."/>
            <person name="Pallen M.J."/>
        </authorList>
    </citation>
    <scope>NUCLEOTIDE SEQUENCE</scope>
    <source>
        <strain evidence="8">G3-8215</strain>
    </source>
</reference>
<dbReference type="GO" id="GO:0006310">
    <property type="term" value="P:DNA recombination"/>
    <property type="evidence" value="ECO:0007669"/>
    <property type="project" value="UniProtKB-KW"/>
</dbReference>
<dbReference type="EMBL" id="JADILV010000079">
    <property type="protein sequence ID" value="MBO8484568.1"/>
    <property type="molecule type" value="Genomic_DNA"/>
</dbReference>
<keyword evidence="7" id="KW-0812">Transmembrane</keyword>
<protein>
    <submittedName>
        <fullName evidence="8">DNA recombination protein RmuC</fullName>
    </submittedName>
</protein>
<accession>A0A940IK19</accession>
<feature type="region of interest" description="Disordered" evidence="6">
    <location>
        <begin position="420"/>
        <end position="447"/>
    </location>
</feature>
<feature type="coiled-coil region" evidence="5">
    <location>
        <begin position="81"/>
        <end position="108"/>
    </location>
</feature>
<keyword evidence="4" id="KW-0233">DNA recombination</keyword>
<evidence type="ECO:0000256" key="3">
    <source>
        <dbReference type="ARBA" id="ARBA00023054"/>
    </source>
</evidence>
<dbReference type="AlphaFoldDB" id="A0A940IK19"/>
<gene>
    <name evidence="8" type="primary">rmuC</name>
    <name evidence="8" type="ORF">IAB75_10735</name>
</gene>
<comment type="similarity">
    <text evidence="2">Belongs to the RmuC family.</text>
</comment>
<evidence type="ECO:0000256" key="1">
    <source>
        <dbReference type="ARBA" id="ARBA00003416"/>
    </source>
</evidence>
<keyword evidence="7" id="KW-1133">Transmembrane helix</keyword>
<sequence>MASTITAIAMVALLAAIVLLWKLSRDKSDLGRRIAGLEKDNAILQSSLDAAQKASALSEEMHRRSVDEIRRMNEQYLAAANDRHQKDMETMKEQFRAAAAEISSANSKEFREQSAERISEILAPVKERFSELDRTMKESHESSVKYNSELSASIRLVMEQSRQVGEEARNLADALSGRSKVQGDFGEMLLKDILKNAGLREGEHFVSQGVITDADGHEIRSEGGAAMIPDVLINYPDDTVVVVDSKVSLTAFSKYMVSSSAADRDRYAREHVESVRRHVDELKAKDYASYIPDGKRKVDYNIMFIPVEGAFRLMLEEAPLLWQTAKDNNVLIVSQMTLVIVLNMIQMSWKQAEQEANIEQVYKTASELMGQLQGWMSAFVAVGDNLDRTVKSYAESRSKLSDSQQSVIRKIAKLESLGISPRRSRGKVRISSRKSGPESVIPKELLE</sequence>
<keyword evidence="3 5" id="KW-0175">Coiled coil</keyword>
<organism evidence="8 9">
    <name type="scientific">Candidatus Cryptobacteroides avicola</name>
    <dbReference type="NCBI Taxonomy" id="2840757"/>
    <lineage>
        <taxon>Bacteria</taxon>
        <taxon>Pseudomonadati</taxon>
        <taxon>Bacteroidota</taxon>
        <taxon>Bacteroidia</taxon>
        <taxon>Bacteroidales</taxon>
        <taxon>Candidatus Cryptobacteroides</taxon>
    </lineage>
</organism>
<feature type="transmembrane region" description="Helical" evidence="7">
    <location>
        <begin position="6"/>
        <end position="23"/>
    </location>
</feature>
<dbReference type="PANTHER" id="PTHR30563:SF0">
    <property type="entry name" value="DNA RECOMBINATION PROTEIN RMUC"/>
    <property type="match status" value="1"/>
</dbReference>
<comment type="function">
    <text evidence="1">Involved in DNA recombination.</text>
</comment>
<evidence type="ECO:0000256" key="5">
    <source>
        <dbReference type="SAM" id="Coils"/>
    </source>
</evidence>
<evidence type="ECO:0000256" key="2">
    <source>
        <dbReference type="ARBA" id="ARBA00009840"/>
    </source>
</evidence>
<evidence type="ECO:0000256" key="7">
    <source>
        <dbReference type="SAM" id="Phobius"/>
    </source>
</evidence>
<comment type="caution">
    <text evidence="8">The sequence shown here is derived from an EMBL/GenBank/DDBJ whole genome shotgun (WGS) entry which is preliminary data.</text>
</comment>
<reference evidence="8" key="1">
    <citation type="submission" date="2020-10" db="EMBL/GenBank/DDBJ databases">
        <authorList>
            <person name="Gilroy R."/>
        </authorList>
    </citation>
    <scope>NUCLEOTIDE SEQUENCE</scope>
    <source>
        <strain evidence="8">G3-8215</strain>
    </source>
</reference>